<evidence type="ECO:0000256" key="3">
    <source>
        <dbReference type="ARBA" id="ARBA00022679"/>
    </source>
</evidence>
<dbReference type="Pfam" id="PF00953">
    <property type="entry name" value="Glycos_transf_4"/>
    <property type="match status" value="1"/>
</dbReference>
<dbReference type="CDD" id="cd06853">
    <property type="entry name" value="GT_WecA_like"/>
    <property type="match status" value="1"/>
</dbReference>
<dbReference type="GO" id="GO:0009103">
    <property type="term" value="P:lipopolysaccharide biosynthetic process"/>
    <property type="evidence" value="ECO:0007669"/>
    <property type="project" value="TreeGrafter"/>
</dbReference>
<feature type="transmembrane region" description="Helical" evidence="7">
    <location>
        <begin position="195"/>
        <end position="212"/>
    </location>
</feature>
<feature type="transmembrane region" description="Helical" evidence="7">
    <location>
        <begin position="133"/>
        <end position="156"/>
    </location>
</feature>
<keyword evidence="4 7" id="KW-0812">Transmembrane</keyword>
<dbReference type="GO" id="GO:0044038">
    <property type="term" value="P:cell wall macromolecule biosynthetic process"/>
    <property type="evidence" value="ECO:0007669"/>
    <property type="project" value="TreeGrafter"/>
</dbReference>
<reference evidence="9" key="1">
    <citation type="submission" date="2017-09" db="EMBL/GenBank/DDBJ databases">
        <title>Depth-based differentiation of microbial function through sediment-hosted aquifers and enrichment of novel symbionts in the deep terrestrial subsurface.</title>
        <authorList>
            <person name="Probst A.J."/>
            <person name="Ladd B."/>
            <person name="Jarett J.K."/>
            <person name="Geller-Mcgrath D.E."/>
            <person name="Sieber C.M.K."/>
            <person name="Emerson J.B."/>
            <person name="Anantharaman K."/>
            <person name="Thomas B.C."/>
            <person name="Malmstrom R."/>
            <person name="Stieglmeier M."/>
            <person name="Klingl A."/>
            <person name="Woyke T."/>
            <person name="Ryan C.M."/>
            <person name="Banfield J.F."/>
        </authorList>
    </citation>
    <scope>NUCLEOTIDE SEQUENCE [LARGE SCALE GENOMIC DNA]</scope>
</reference>
<feature type="transmembrane region" description="Helical" evidence="7">
    <location>
        <begin position="168"/>
        <end position="189"/>
    </location>
</feature>
<protein>
    <recommendedName>
        <fullName evidence="10">Undecaprenyl-phosphate alpha-N-acetylglucosaminyl 1-phosphate transferase</fullName>
    </recommendedName>
</protein>
<comment type="subcellular location">
    <subcellularLocation>
        <location evidence="1">Cell membrane</location>
        <topology evidence="1">Multi-pass membrane protein</topology>
    </subcellularLocation>
</comment>
<dbReference type="AlphaFoldDB" id="A0A2M8LGG0"/>
<dbReference type="GO" id="GO:0071555">
    <property type="term" value="P:cell wall organization"/>
    <property type="evidence" value="ECO:0007669"/>
    <property type="project" value="TreeGrafter"/>
</dbReference>
<keyword evidence="2" id="KW-1003">Cell membrane</keyword>
<feature type="transmembrane region" description="Helical" evidence="7">
    <location>
        <begin position="79"/>
        <end position="98"/>
    </location>
</feature>
<keyword evidence="3" id="KW-0808">Transferase</keyword>
<feature type="transmembrane region" description="Helical" evidence="7">
    <location>
        <begin position="320"/>
        <end position="338"/>
    </location>
</feature>
<dbReference type="PANTHER" id="PTHR22926">
    <property type="entry name" value="PHOSPHO-N-ACETYLMURAMOYL-PENTAPEPTIDE-TRANSFERASE"/>
    <property type="match status" value="1"/>
</dbReference>
<comment type="caution">
    <text evidence="8">The sequence shown here is derived from an EMBL/GenBank/DDBJ whole genome shotgun (WGS) entry which is preliminary data.</text>
</comment>
<feature type="transmembrane region" description="Helical" evidence="7">
    <location>
        <begin position="245"/>
        <end position="263"/>
    </location>
</feature>
<dbReference type="GO" id="GO:0005886">
    <property type="term" value="C:plasma membrane"/>
    <property type="evidence" value="ECO:0007669"/>
    <property type="project" value="UniProtKB-SubCell"/>
</dbReference>
<feature type="transmembrane region" description="Helical" evidence="7">
    <location>
        <begin position="46"/>
        <end position="67"/>
    </location>
</feature>
<dbReference type="Proteomes" id="UP000231436">
    <property type="component" value="Unassembled WGS sequence"/>
</dbReference>
<sequence length="344" mass="36949">MTTLILWGALSFVLSFSLTIVVRRLAIRFNIIDKPTISRKIHQRPVAQLGGIAIFLAIAVTTIGILASGDLLTSGAITVNHYIGVILGGCILMIGGFLDDRYELPPRTAIIAPVLATCVAIGFGIEVDKLTNPFGGVLILTSWQSNILVFIWLLVVMYTTKFLDGLDGLATSVTSVGALMILLLSLTSMYFQPDVALLSVVTLGAYVGFLFWNIHPASIFLGEGGSVFVGYMLGVLAVISGGKVATALLVLGIPLLDAIWVVSRRLQEGGFSRIFKGDKKHLHHRLLKLGWGQTPIVLLYVTIATAFGVSALFLQSQEKLVALLILSLIMGLGALLLVQKDRHA</sequence>
<proteinExistence type="predicted"/>
<evidence type="ECO:0000313" key="9">
    <source>
        <dbReference type="Proteomes" id="UP000231436"/>
    </source>
</evidence>
<feature type="transmembrane region" description="Helical" evidence="7">
    <location>
        <begin position="289"/>
        <end position="314"/>
    </location>
</feature>
<dbReference type="GO" id="GO:0016780">
    <property type="term" value="F:phosphotransferase activity, for other substituted phosphate groups"/>
    <property type="evidence" value="ECO:0007669"/>
    <property type="project" value="InterPro"/>
</dbReference>
<evidence type="ECO:0000256" key="7">
    <source>
        <dbReference type="SAM" id="Phobius"/>
    </source>
</evidence>
<evidence type="ECO:0000256" key="5">
    <source>
        <dbReference type="ARBA" id="ARBA00022989"/>
    </source>
</evidence>
<dbReference type="EMBL" id="PFEU01000018">
    <property type="protein sequence ID" value="PJE76541.1"/>
    <property type="molecule type" value="Genomic_DNA"/>
</dbReference>
<feature type="transmembrane region" description="Helical" evidence="7">
    <location>
        <begin position="6"/>
        <end position="26"/>
    </location>
</feature>
<evidence type="ECO:0000256" key="1">
    <source>
        <dbReference type="ARBA" id="ARBA00004651"/>
    </source>
</evidence>
<organism evidence="8 9">
    <name type="scientific">Candidatus Uhrbacteria bacterium CG10_big_fil_rev_8_21_14_0_10_48_16</name>
    <dbReference type="NCBI Taxonomy" id="1975038"/>
    <lineage>
        <taxon>Bacteria</taxon>
        <taxon>Candidatus Uhriibacteriota</taxon>
    </lineage>
</organism>
<keyword evidence="5 7" id="KW-1133">Transmembrane helix</keyword>
<feature type="transmembrane region" description="Helical" evidence="7">
    <location>
        <begin position="110"/>
        <end position="127"/>
    </location>
</feature>
<evidence type="ECO:0008006" key="10">
    <source>
        <dbReference type="Google" id="ProtNLM"/>
    </source>
</evidence>
<evidence type="ECO:0000313" key="8">
    <source>
        <dbReference type="EMBL" id="PJE76541.1"/>
    </source>
</evidence>
<evidence type="ECO:0000256" key="4">
    <source>
        <dbReference type="ARBA" id="ARBA00022692"/>
    </source>
</evidence>
<dbReference type="PANTHER" id="PTHR22926:SF3">
    <property type="entry name" value="UNDECAPRENYL-PHOSPHATE ALPHA-N-ACETYLGLUCOSAMINYL 1-PHOSPHATE TRANSFERASE"/>
    <property type="match status" value="1"/>
</dbReference>
<evidence type="ECO:0000256" key="2">
    <source>
        <dbReference type="ARBA" id="ARBA00022475"/>
    </source>
</evidence>
<keyword evidence="6 7" id="KW-0472">Membrane</keyword>
<dbReference type="InterPro" id="IPR000715">
    <property type="entry name" value="Glycosyl_transferase_4"/>
</dbReference>
<name>A0A2M8LGG0_9BACT</name>
<evidence type="ECO:0000256" key="6">
    <source>
        <dbReference type="ARBA" id="ARBA00023136"/>
    </source>
</evidence>
<accession>A0A2M8LGG0</accession>
<gene>
    <name evidence="8" type="ORF">COV05_04195</name>
</gene>